<feature type="compositionally biased region" description="Polar residues" evidence="11">
    <location>
        <begin position="12"/>
        <end position="22"/>
    </location>
</feature>
<evidence type="ECO:0000256" key="8">
    <source>
        <dbReference type="ARBA" id="ARBA00022989"/>
    </source>
</evidence>
<keyword evidence="4" id="KW-0813">Transport</keyword>
<dbReference type="PANTHER" id="PTHR12443">
    <property type="entry name" value="TRANSLOCATION PROTEIN SEC62"/>
    <property type="match status" value="1"/>
</dbReference>
<comment type="subcellular location">
    <subcellularLocation>
        <location evidence="1">Endoplasmic reticulum membrane</location>
        <topology evidence="1">Multi-pass membrane protein</topology>
    </subcellularLocation>
</comment>
<dbReference type="Pfam" id="PF03839">
    <property type="entry name" value="Sec62"/>
    <property type="match status" value="1"/>
</dbReference>
<evidence type="ECO:0000256" key="2">
    <source>
        <dbReference type="ARBA" id="ARBA00010604"/>
    </source>
</evidence>
<dbReference type="HOGENOM" id="CLU_040936_1_0_1"/>
<dbReference type="GO" id="GO:0005789">
    <property type="term" value="C:endoplasmic reticulum membrane"/>
    <property type="evidence" value="ECO:0007669"/>
    <property type="project" value="UniProtKB-SubCell"/>
</dbReference>
<name>G3BDG7_CANTC</name>
<evidence type="ECO:0000256" key="1">
    <source>
        <dbReference type="ARBA" id="ARBA00004477"/>
    </source>
</evidence>
<comment type="similarity">
    <text evidence="2">Belongs to the SEC62 family.</text>
</comment>
<dbReference type="GO" id="GO:0031204">
    <property type="term" value="P:post-translational protein targeting to membrane, translocation"/>
    <property type="evidence" value="ECO:0007669"/>
    <property type="project" value="TreeGrafter"/>
</dbReference>
<sequence length="276" mass="31425">MSVPGVQLGVPQGSSNKAPNGAQISPQAIQQALAQMKPIAIGLSNYLRDNKILKNRKGLLNNTDDIEFFRYKRLVRALVSDDFKSKQADPKNRLVPIKDAKAAEELSKVLIQTQMIIPVTKLHFHEIRQTNKKWTPKRDKPTLIKSSKAEFSPDSYYMWNYTKPNPFMIVYGLLLIAGVFTVILFPLWPRKMKVGVYYLSMSLLGLLGLFFAIAIVRLIIYLITLLFGKPFWLYPNLFADVGVIESFIPLYEWEKPKKRKSTGSKTSSTVELKDVE</sequence>
<organism evidence="14">
    <name type="scientific">Candida tenuis (strain ATCC 10573 / BCRC 21748 / CBS 615 / JCM 9827 / NBRC 10315 / NRRL Y-1498 / VKM Y-70)</name>
    <name type="common">Yeast</name>
    <name type="synonym">Yamadazyma tenuis</name>
    <dbReference type="NCBI Taxonomy" id="590646"/>
    <lineage>
        <taxon>Eukaryota</taxon>
        <taxon>Fungi</taxon>
        <taxon>Dikarya</taxon>
        <taxon>Ascomycota</taxon>
        <taxon>Saccharomycotina</taxon>
        <taxon>Pichiomycetes</taxon>
        <taxon>Debaryomycetaceae</taxon>
        <taxon>Yamadazyma</taxon>
    </lineage>
</organism>
<evidence type="ECO:0000313" key="13">
    <source>
        <dbReference type="EMBL" id="EGV61080.1"/>
    </source>
</evidence>
<protein>
    <recommendedName>
        <fullName evidence="3">Translocation protein SEC62</fullName>
    </recommendedName>
</protein>
<evidence type="ECO:0000256" key="7">
    <source>
        <dbReference type="ARBA" id="ARBA00022927"/>
    </source>
</evidence>
<evidence type="ECO:0000256" key="5">
    <source>
        <dbReference type="ARBA" id="ARBA00022692"/>
    </source>
</evidence>
<dbReference type="InterPro" id="IPR011553">
    <property type="entry name" value="Sec62_asco"/>
</dbReference>
<feature type="region of interest" description="Disordered" evidence="11">
    <location>
        <begin position="1"/>
        <end position="22"/>
    </location>
</feature>
<feature type="transmembrane region" description="Helical" evidence="12">
    <location>
        <begin position="168"/>
        <end position="188"/>
    </location>
</feature>
<evidence type="ECO:0000256" key="9">
    <source>
        <dbReference type="ARBA" id="ARBA00023010"/>
    </source>
</evidence>
<reference evidence="13 14" key="1">
    <citation type="journal article" date="2011" name="Proc. Natl. Acad. Sci. U.S.A.">
        <title>Comparative genomics of xylose-fermenting fungi for enhanced biofuel production.</title>
        <authorList>
            <person name="Wohlbach D.J."/>
            <person name="Kuo A."/>
            <person name="Sato T.K."/>
            <person name="Potts K.M."/>
            <person name="Salamov A.A."/>
            <person name="LaButti K.M."/>
            <person name="Sun H."/>
            <person name="Clum A."/>
            <person name="Pangilinan J.L."/>
            <person name="Lindquist E.A."/>
            <person name="Lucas S."/>
            <person name="Lapidus A."/>
            <person name="Jin M."/>
            <person name="Gunawan C."/>
            <person name="Balan V."/>
            <person name="Dale B.E."/>
            <person name="Jeffries T.W."/>
            <person name="Zinkel R."/>
            <person name="Barry K.W."/>
            <person name="Grigoriev I.V."/>
            <person name="Gasch A.P."/>
        </authorList>
    </citation>
    <scope>NUCLEOTIDE SEQUENCE [LARGE SCALE GENOMIC DNA]</scope>
    <source>
        <strain evidence="13">ATCC 10573</strain>
        <strain evidence="14">ATCC 10573 / BCRC 21748 / CBS 615 / JCM 9827 / NBRC 10315 / NRRL Y-1498 / VKM Y-70</strain>
    </source>
</reference>
<evidence type="ECO:0000256" key="10">
    <source>
        <dbReference type="ARBA" id="ARBA00023136"/>
    </source>
</evidence>
<evidence type="ECO:0000256" key="11">
    <source>
        <dbReference type="SAM" id="MobiDB-lite"/>
    </source>
</evidence>
<accession>G3BDG7</accession>
<dbReference type="NCBIfam" id="TIGR00869">
    <property type="entry name" value="sec62"/>
    <property type="match status" value="1"/>
</dbReference>
<dbReference type="AlphaFoldDB" id="G3BDG7"/>
<dbReference type="GeneID" id="18248258"/>
<keyword evidence="6" id="KW-0256">Endoplasmic reticulum</keyword>
<dbReference type="EMBL" id="GL996528">
    <property type="protein sequence ID" value="EGV61080.1"/>
    <property type="molecule type" value="Genomic_DNA"/>
</dbReference>
<dbReference type="eggNOG" id="KOG2927">
    <property type="taxonomic scope" value="Eukaryota"/>
</dbReference>
<evidence type="ECO:0000313" key="14">
    <source>
        <dbReference type="Proteomes" id="UP000000707"/>
    </source>
</evidence>
<keyword evidence="7" id="KW-0653">Protein transport</keyword>
<dbReference type="InterPro" id="IPR004728">
    <property type="entry name" value="Sec62"/>
</dbReference>
<feature type="region of interest" description="Disordered" evidence="11">
    <location>
        <begin position="257"/>
        <end position="276"/>
    </location>
</feature>
<evidence type="ECO:0000256" key="6">
    <source>
        <dbReference type="ARBA" id="ARBA00022824"/>
    </source>
</evidence>
<keyword evidence="10 12" id="KW-0472">Membrane</keyword>
<feature type="transmembrane region" description="Helical" evidence="12">
    <location>
        <begin position="232"/>
        <end position="251"/>
    </location>
</feature>
<dbReference type="PANTHER" id="PTHR12443:SF9">
    <property type="entry name" value="TRANSLOCATION PROTEIN SEC62"/>
    <property type="match status" value="1"/>
</dbReference>
<keyword evidence="8 12" id="KW-1133">Transmembrane helix</keyword>
<gene>
    <name evidence="13" type="ORF">CANTEDRAFT_116347</name>
</gene>
<keyword evidence="9" id="KW-0811">Translocation</keyword>
<evidence type="ECO:0000256" key="3">
    <source>
        <dbReference type="ARBA" id="ARBA00021257"/>
    </source>
</evidence>
<keyword evidence="5 12" id="KW-0812">Transmembrane</keyword>
<dbReference type="KEGG" id="cten:18248258"/>
<dbReference type="STRING" id="590646.G3BDG7"/>
<dbReference type="Proteomes" id="UP000000707">
    <property type="component" value="Unassembled WGS sequence"/>
</dbReference>
<feature type="transmembrane region" description="Helical" evidence="12">
    <location>
        <begin position="195"/>
        <end position="220"/>
    </location>
</feature>
<dbReference type="OrthoDB" id="1667587at2759"/>
<dbReference type="EMBL" id="GL996528">
    <property type="protein sequence ID" value="EGV61079.1"/>
    <property type="molecule type" value="Genomic_DNA"/>
</dbReference>
<proteinExistence type="inferred from homology"/>
<keyword evidence="14" id="KW-1185">Reference proteome</keyword>
<evidence type="ECO:0000256" key="12">
    <source>
        <dbReference type="SAM" id="Phobius"/>
    </source>
</evidence>
<evidence type="ECO:0000256" key="4">
    <source>
        <dbReference type="ARBA" id="ARBA00022448"/>
    </source>
</evidence>